<dbReference type="EMBL" id="JACAZF010000002">
    <property type="protein sequence ID" value="KAF7312346.1"/>
    <property type="molecule type" value="Genomic_DNA"/>
</dbReference>
<feature type="region of interest" description="Disordered" evidence="6">
    <location>
        <begin position="1271"/>
        <end position="1294"/>
    </location>
</feature>
<dbReference type="Proteomes" id="UP000636479">
    <property type="component" value="Unassembled WGS sequence"/>
</dbReference>
<protein>
    <submittedName>
        <fullName evidence="9">Uncharacterized protein</fullName>
    </submittedName>
</protein>
<comment type="caution">
    <text evidence="9">The sequence shown here is derived from an EMBL/GenBank/DDBJ whole genome shotgun (WGS) entry which is preliminary data.</text>
</comment>
<keyword evidence="4" id="KW-0862">Zinc</keyword>
<keyword evidence="10" id="KW-1185">Reference proteome</keyword>
<feature type="domain" description="NuBaID C-terminal" evidence="8">
    <location>
        <begin position="1249"/>
        <end position="1343"/>
    </location>
</feature>
<gene>
    <name evidence="9" type="ORF">MIND_00247700</name>
</gene>
<reference evidence="9" key="1">
    <citation type="submission" date="2020-05" db="EMBL/GenBank/DDBJ databases">
        <title>Mycena genomes resolve the evolution of fungal bioluminescence.</title>
        <authorList>
            <person name="Tsai I.J."/>
        </authorList>
    </citation>
    <scope>NUCLEOTIDE SEQUENCE</scope>
    <source>
        <strain evidence="9">171206Taipei</strain>
    </source>
</reference>
<evidence type="ECO:0000259" key="7">
    <source>
        <dbReference type="Pfam" id="PF07967"/>
    </source>
</evidence>
<keyword evidence="5" id="KW-0539">Nucleus</keyword>
<sequence>MLGCWRRPAGPAIQLGRLFRPHSTSITPISSLTALHAFLAPTNLASKTPAISYTAKDLHKLYLDVKSLPPRRKGHPLNTYELNELLALFGTLSIRPPRQKCTYLHQFASHLRPSPFRTYWALVLELAQEIRVRTPRQPLTGTHHYWVMRAFLSRASSTPKTPRDPLDEATSYYLRIRNTPDSEVHIPYLYTMLKLRRHTHLPQTVRLLCRALTRHPFPNRRLVNLLWEVVLGDSRLVTAELQEMILLSISTRLTSIPKPLQTQSVKTTTLTRLADALTMQVFPCYHVPLPTVVTQWTATIAKEAFDPSLPIASRWINLTLLALHASPATIPHDASDGHDGKAHPVLSTILGLVTLERSIQPNQGERVRGTLRHIWLEWKTVVQVPRTVRGAVMAAFFHLAGQTYDKRLVEVCRQYCLSHSLWNSAPLAVLVNYAHAMLSTRMLRWDDLFDSIPVERQASVAGSLLESLVNLDMNTAQGLFAFCQHNNIATSGRFVHTLGLVVARTYFPSQAIALLRDKTLSSDQLEDLFNRIMGTLRREAHPSRDIPLANELWWTLKKLYIDSERTPHDNVKFSIRYALVILADSNYPVQASVLLKALYKRQPSFFSSHYFLRMMRVLVKRRRVAAVSLLEPMRSFPLLTRLNFRRKLALRLAQTGAHTLAGYAWRSGGKIGQRRSGRELLARAVRFRVNIRDGRPLRPWAGRIMAILRRRFKEPKTVEFGVFLLTRIGRIRDAKRILEEVQASGLDSSTTTRLGNAILNGALHRSKSKNARLVRHVLNNREQLHKSVGFRADRVTVNIIVKVLLRWPRYMDTQHIRRLFDHMIRMGYPAPGGPPFHTRGSPPSAVVALELPPFISFERHVVPLYKMFIKALHLQGDAEGAGMVVGILQATHMTVITSPQSASMSNKRKLADAFTALDNAVDPPPAAKRQNTTSRSLYATLAKYGVKSKPSTTPSSLRKSTPHLTAVLARAAARTRKVFPFASTSQPLPPTAEYRPSSVSSFLARLATFKIATYSLKPAQIDAVAAAKCGWTNDGKDRLVCGLCGVSWVVAARDGMSKEAANALVEKQRASLVDSHKNGCPWKTRQCDPSIYRVPLQAPSAMIRDLKKNAVVLDPIMQQIEVQHPLSASQLEALRSAVHEFKTITLDDDEGISEQTYSDDEKPSDTALLTALFGWTPTPPSSEQRFPSISRPMSRASSPFPSTPIRPSLAKLPSTLTPAATPGISSTPPSTPPRQFLRRMSGSISFASPKREVSTLHCELCQRRIGLWAFAPQPEPPSTPPPANARPPPPRRQLDLHKEHRSFCPYVVRSTQLASLPSADATPSSSPTEGVVEGWRAVLNIIRRYGSVQRQRTASLRRKQGLAPMDVDGDAIDNVEAMMTTVKKQGGQNLLSYVKGLLG</sequence>
<dbReference type="GeneID" id="59341875"/>
<organism evidence="9 10">
    <name type="scientific">Mycena indigotica</name>
    <dbReference type="NCBI Taxonomy" id="2126181"/>
    <lineage>
        <taxon>Eukaryota</taxon>
        <taxon>Fungi</taxon>
        <taxon>Dikarya</taxon>
        <taxon>Basidiomycota</taxon>
        <taxon>Agaricomycotina</taxon>
        <taxon>Agaricomycetes</taxon>
        <taxon>Agaricomycetidae</taxon>
        <taxon>Agaricales</taxon>
        <taxon>Marasmiineae</taxon>
        <taxon>Mycenaceae</taxon>
        <taxon>Mycena</taxon>
    </lineage>
</organism>
<proteinExistence type="predicted"/>
<evidence type="ECO:0000256" key="6">
    <source>
        <dbReference type="SAM" id="MobiDB-lite"/>
    </source>
</evidence>
<keyword evidence="3" id="KW-0863">Zinc-finger</keyword>
<feature type="domain" description="C3HC-type" evidence="7">
    <location>
        <begin position="997"/>
        <end position="1110"/>
    </location>
</feature>
<dbReference type="InterPro" id="IPR013909">
    <property type="entry name" value="NuBaID_C"/>
</dbReference>
<dbReference type="PANTHER" id="PTHR15835:SF6">
    <property type="entry name" value="ZINC FINGER C3HC-TYPE PROTEIN 1"/>
    <property type="match status" value="1"/>
</dbReference>
<keyword evidence="2" id="KW-0479">Metal-binding</keyword>
<evidence type="ECO:0000256" key="5">
    <source>
        <dbReference type="ARBA" id="ARBA00023242"/>
    </source>
</evidence>
<accession>A0A8H6WDC3</accession>
<feature type="compositionally biased region" description="Pro residues" evidence="6">
    <location>
        <begin position="1273"/>
        <end position="1291"/>
    </location>
</feature>
<dbReference type="PANTHER" id="PTHR15835">
    <property type="entry name" value="NUCLEAR-INTERACTING PARTNER OF ALK"/>
    <property type="match status" value="1"/>
</dbReference>
<dbReference type="GO" id="GO:0008270">
    <property type="term" value="F:zinc ion binding"/>
    <property type="evidence" value="ECO:0007669"/>
    <property type="project" value="UniProtKB-KW"/>
</dbReference>
<dbReference type="InterPro" id="IPR012935">
    <property type="entry name" value="NuBaID_N"/>
</dbReference>
<dbReference type="RefSeq" id="XP_037224454.1">
    <property type="nucleotide sequence ID" value="XM_037359359.1"/>
</dbReference>
<evidence type="ECO:0000256" key="3">
    <source>
        <dbReference type="ARBA" id="ARBA00022771"/>
    </source>
</evidence>
<feature type="compositionally biased region" description="Low complexity" evidence="6">
    <location>
        <begin position="1217"/>
        <end position="1228"/>
    </location>
</feature>
<feature type="region of interest" description="Disordered" evidence="6">
    <location>
        <begin position="1178"/>
        <end position="1237"/>
    </location>
</feature>
<evidence type="ECO:0000256" key="4">
    <source>
        <dbReference type="ARBA" id="ARBA00022833"/>
    </source>
</evidence>
<dbReference type="Pfam" id="PF07967">
    <property type="entry name" value="zf-C3HC"/>
    <property type="match status" value="1"/>
</dbReference>
<dbReference type="Pfam" id="PF08600">
    <property type="entry name" value="NuBaID_C"/>
    <property type="match status" value="1"/>
</dbReference>
<evidence type="ECO:0000256" key="2">
    <source>
        <dbReference type="ARBA" id="ARBA00022723"/>
    </source>
</evidence>
<evidence type="ECO:0000256" key="1">
    <source>
        <dbReference type="ARBA" id="ARBA00004123"/>
    </source>
</evidence>
<evidence type="ECO:0000313" key="9">
    <source>
        <dbReference type="EMBL" id="KAF7312346.1"/>
    </source>
</evidence>
<dbReference type="OrthoDB" id="2565179at2759"/>
<comment type="subcellular location">
    <subcellularLocation>
        <location evidence="1">Nucleus</location>
    </subcellularLocation>
</comment>
<evidence type="ECO:0000313" key="10">
    <source>
        <dbReference type="Proteomes" id="UP000636479"/>
    </source>
</evidence>
<evidence type="ECO:0000259" key="8">
    <source>
        <dbReference type="Pfam" id="PF08600"/>
    </source>
</evidence>
<name>A0A8H6WDC3_9AGAR</name>
<dbReference type="GO" id="GO:0005634">
    <property type="term" value="C:nucleus"/>
    <property type="evidence" value="ECO:0007669"/>
    <property type="project" value="UniProtKB-SubCell"/>
</dbReference>